<evidence type="ECO:0000256" key="1">
    <source>
        <dbReference type="SAM" id="Phobius"/>
    </source>
</evidence>
<reference evidence="2 3" key="1">
    <citation type="submission" date="2023-07" db="EMBL/GenBank/DDBJ databases">
        <title>Sorghum-associated microbial communities from plants grown in Nebraska, USA.</title>
        <authorList>
            <person name="Schachtman D."/>
        </authorList>
    </citation>
    <scope>NUCLEOTIDE SEQUENCE [LARGE SCALE GENOMIC DNA]</scope>
    <source>
        <strain evidence="2 3">DS1316</strain>
    </source>
</reference>
<feature type="transmembrane region" description="Helical" evidence="1">
    <location>
        <begin position="81"/>
        <end position="105"/>
    </location>
</feature>
<keyword evidence="1" id="KW-1133">Transmembrane helix</keyword>
<protein>
    <submittedName>
        <fullName evidence="2">Uncharacterized protein</fullName>
    </submittedName>
</protein>
<evidence type="ECO:0000313" key="3">
    <source>
        <dbReference type="Proteomes" id="UP001264340"/>
    </source>
</evidence>
<name>A0ABU1LJE1_9BURK</name>
<evidence type="ECO:0000313" key="2">
    <source>
        <dbReference type="EMBL" id="MDR6406841.1"/>
    </source>
</evidence>
<feature type="transmembrane region" description="Helical" evidence="1">
    <location>
        <begin position="50"/>
        <end position="69"/>
    </location>
</feature>
<accession>A0ABU1LJE1</accession>
<comment type="caution">
    <text evidence="2">The sequence shown here is derived from an EMBL/GenBank/DDBJ whole genome shotgun (WGS) entry which is preliminary data.</text>
</comment>
<sequence>MVFLFFWLIKKARRRTAGQRQRCVCRGSKTRIQYRRSGAVDAGWLEQNIVAVRGLAFIWLAGWGGFFCLRGAFSRGVAGLAFPWFVSGLLALPLCGAAPTFFAAAKKVGKESGSHR</sequence>
<dbReference type="EMBL" id="JAVDRP010000001">
    <property type="protein sequence ID" value="MDR6406841.1"/>
    <property type="molecule type" value="Genomic_DNA"/>
</dbReference>
<keyword evidence="3" id="KW-1185">Reference proteome</keyword>
<gene>
    <name evidence="2" type="ORF">J2804_000229</name>
</gene>
<proteinExistence type="predicted"/>
<dbReference type="RefSeq" id="WP_244745336.1">
    <property type="nucleotide sequence ID" value="NZ_CP084256.1"/>
</dbReference>
<organism evidence="2 3">
    <name type="scientific">Paraburkholderia terricola</name>
    <dbReference type="NCBI Taxonomy" id="169427"/>
    <lineage>
        <taxon>Bacteria</taxon>
        <taxon>Pseudomonadati</taxon>
        <taxon>Pseudomonadota</taxon>
        <taxon>Betaproteobacteria</taxon>
        <taxon>Burkholderiales</taxon>
        <taxon>Burkholderiaceae</taxon>
        <taxon>Paraburkholderia</taxon>
    </lineage>
</organism>
<keyword evidence="1" id="KW-0812">Transmembrane</keyword>
<dbReference type="Proteomes" id="UP001264340">
    <property type="component" value="Unassembled WGS sequence"/>
</dbReference>
<keyword evidence="1" id="KW-0472">Membrane</keyword>